<accession>F2UH64</accession>
<evidence type="ECO:0000256" key="1">
    <source>
        <dbReference type="SAM" id="MobiDB-lite"/>
    </source>
</evidence>
<feature type="region of interest" description="Disordered" evidence="1">
    <location>
        <begin position="130"/>
        <end position="153"/>
    </location>
</feature>
<sequence length="153" mass="17381">MPRVGMRTQRDIDFDPSDMVVDDLKKECRLRHLPTSGTKTVLVERLRDAIGKDPSLPAHRLTSSSRRKKRISNKREPQREDFATEDEYMQAWNRWREIRDHNNVSALQAPESVSAANRQRLAQLLARLGPNPLAAGPSDAAAFMDANPAKRPK</sequence>
<name>F2UH64_SALR5</name>
<dbReference type="SUPFAM" id="SSF68906">
    <property type="entry name" value="SAP domain"/>
    <property type="match status" value="1"/>
</dbReference>
<feature type="domain" description="SAP" evidence="2">
    <location>
        <begin position="16"/>
        <end position="50"/>
    </location>
</feature>
<gene>
    <name evidence="3" type="ORF">PTSG_12609</name>
</gene>
<proteinExistence type="predicted"/>
<dbReference type="InterPro" id="IPR036361">
    <property type="entry name" value="SAP_dom_sf"/>
</dbReference>
<dbReference type="Proteomes" id="UP000007799">
    <property type="component" value="Unassembled WGS sequence"/>
</dbReference>
<dbReference type="InParanoid" id="F2UH64"/>
<dbReference type="OrthoDB" id="6159259at2759"/>
<dbReference type="InterPro" id="IPR003034">
    <property type="entry name" value="SAP_dom"/>
</dbReference>
<dbReference type="Gene3D" id="1.10.720.30">
    <property type="entry name" value="SAP domain"/>
    <property type="match status" value="1"/>
</dbReference>
<evidence type="ECO:0000313" key="4">
    <source>
        <dbReference type="Proteomes" id="UP000007799"/>
    </source>
</evidence>
<dbReference type="EMBL" id="GL832974">
    <property type="protein sequence ID" value="EGD76463.1"/>
    <property type="molecule type" value="Genomic_DNA"/>
</dbReference>
<dbReference type="AlphaFoldDB" id="F2UH64"/>
<feature type="compositionally biased region" description="Basic and acidic residues" evidence="1">
    <location>
        <begin position="73"/>
        <end position="82"/>
    </location>
</feature>
<dbReference type="KEGG" id="sre:PTSG_12609"/>
<dbReference type="PROSITE" id="PS50800">
    <property type="entry name" value="SAP"/>
    <property type="match status" value="1"/>
</dbReference>
<organism evidence="4">
    <name type="scientific">Salpingoeca rosetta (strain ATCC 50818 / BSB-021)</name>
    <dbReference type="NCBI Taxonomy" id="946362"/>
    <lineage>
        <taxon>Eukaryota</taxon>
        <taxon>Choanoflagellata</taxon>
        <taxon>Craspedida</taxon>
        <taxon>Salpingoecidae</taxon>
        <taxon>Salpingoeca</taxon>
    </lineage>
</organism>
<keyword evidence="4" id="KW-1185">Reference proteome</keyword>
<dbReference type="SMART" id="SM00513">
    <property type="entry name" value="SAP"/>
    <property type="match status" value="1"/>
</dbReference>
<reference evidence="3" key="1">
    <citation type="submission" date="2009-08" db="EMBL/GenBank/DDBJ databases">
        <title>Annotation of Salpingoeca rosetta.</title>
        <authorList>
            <consortium name="The Broad Institute Genome Sequencing Platform"/>
            <person name="Russ C."/>
            <person name="Cuomo C."/>
            <person name="Burger G."/>
            <person name="Gray M.W."/>
            <person name="Holland P.W.H."/>
            <person name="King N."/>
            <person name="Lang F.B.F."/>
            <person name="Roger A.J."/>
            <person name="Ruiz-Trillo I."/>
            <person name="Young S.K."/>
            <person name="Zeng Q."/>
            <person name="Gargeya S."/>
            <person name="Alvarado L."/>
            <person name="Berlin A."/>
            <person name="Chapman S.B."/>
            <person name="Chen Z."/>
            <person name="Freedman E."/>
            <person name="Gellesch M."/>
            <person name="Goldberg J."/>
            <person name="Griggs A."/>
            <person name="Gujja S."/>
            <person name="Heilman E."/>
            <person name="Heiman D."/>
            <person name="Howarth C."/>
            <person name="Mehta T."/>
            <person name="Neiman D."/>
            <person name="Pearson M."/>
            <person name="Roberts A."/>
            <person name="Saif S."/>
            <person name="Shea T."/>
            <person name="Shenoy N."/>
            <person name="Sisk P."/>
            <person name="Stolte C."/>
            <person name="Sykes S."/>
            <person name="White J."/>
            <person name="Yandava C."/>
            <person name="Haas B."/>
            <person name="Nusbaum C."/>
            <person name="Birren B."/>
        </authorList>
    </citation>
    <scope>NUCLEOTIDE SEQUENCE [LARGE SCALE GENOMIC DNA]</scope>
    <source>
        <strain evidence="3">ATCC 50818</strain>
    </source>
</reference>
<protein>
    <recommendedName>
        <fullName evidence="2">SAP domain-containing protein</fullName>
    </recommendedName>
</protein>
<evidence type="ECO:0000313" key="3">
    <source>
        <dbReference type="EMBL" id="EGD76463.1"/>
    </source>
</evidence>
<dbReference type="GeneID" id="16071939"/>
<dbReference type="RefSeq" id="XP_004991378.1">
    <property type="nucleotide sequence ID" value="XM_004991321.1"/>
</dbReference>
<dbReference type="Pfam" id="PF02037">
    <property type="entry name" value="SAP"/>
    <property type="match status" value="1"/>
</dbReference>
<evidence type="ECO:0000259" key="2">
    <source>
        <dbReference type="PROSITE" id="PS50800"/>
    </source>
</evidence>
<feature type="region of interest" description="Disordered" evidence="1">
    <location>
        <begin position="52"/>
        <end position="84"/>
    </location>
</feature>